<feature type="domain" description="5'-Nucleotidase C-terminal" evidence="3">
    <location>
        <begin position="306"/>
        <end position="434"/>
    </location>
</feature>
<dbReference type="RefSeq" id="WP_171596387.1">
    <property type="nucleotide sequence ID" value="NZ_RZNH01000028.1"/>
</dbReference>
<dbReference type="PANTHER" id="PTHR11575:SF24">
    <property type="entry name" value="5'-NUCLEOTIDASE"/>
    <property type="match status" value="1"/>
</dbReference>
<dbReference type="InterPro" id="IPR029052">
    <property type="entry name" value="Metallo-depent_PP-like"/>
</dbReference>
<evidence type="ECO:0000259" key="3">
    <source>
        <dbReference type="Pfam" id="PF02872"/>
    </source>
</evidence>
<reference evidence="4 5" key="1">
    <citation type="submission" date="2018-12" db="EMBL/GenBank/DDBJ databases">
        <title>Marinifilum JC070 sp. nov., a marine bacterium isolated from Yongle Blue Hole in the South China Sea.</title>
        <authorList>
            <person name="Fu T."/>
        </authorList>
    </citation>
    <scope>NUCLEOTIDE SEQUENCE [LARGE SCALE GENOMIC DNA]</scope>
    <source>
        <strain evidence="4 5">JC070</strain>
    </source>
</reference>
<evidence type="ECO:0000256" key="1">
    <source>
        <dbReference type="ARBA" id="ARBA00022729"/>
    </source>
</evidence>
<evidence type="ECO:0000259" key="2">
    <source>
        <dbReference type="Pfam" id="PF00149"/>
    </source>
</evidence>
<dbReference type="InterPro" id="IPR004843">
    <property type="entry name" value="Calcineurin-like_PHP"/>
</dbReference>
<accession>A0ABX1WYH3</accession>
<dbReference type="SUPFAM" id="SSF55816">
    <property type="entry name" value="5'-nucleotidase (syn. UDP-sugar hydrolase), C-terminal domain"/>
    <property type="match status" value="1"/>
</dbReference>
<dbReference type="Pfam" id="PF02872">
    <property type="entry name" value="5_nucleotid_C"/>
    <property type="match status" value="1"/>
</dbReference>
<evidence type="ECO:0000313" key="5">
    <source>
        <dbReference type="Proteomes" id="UP000732105"/>
    </source>
</evidence>
<gene>
    <name evidence="4" type="ORF">ELS83_14975</name>
</gene>
<dbReference type="InterPro" id="IPR008334">
    <property type="entry name" value="5'-Nucleotdase_C"/>
</dbReference>
<dbReference type="InterPro" id="IPR036907">
    <property type="entry name" value="5'-Nucleotdase_C_sf"/>
</dbReference>
<comment type="caution">
    <text evidence="4">The sequence shown here is derived from an EMBL/GenBank/DDBJ whole genome shotgun (WGS) entry which is preliminary data.</text>
</comment>
<dbReference type="Gene3D" id="3.60.21.10">
    <property type="match status" value="1"/>
</dbReference>
<dbReference type="PANTHER" id="PTHR11575">
    <property type="entry name" value="5'-NUCLEOTIDASE-RELATED"/>
    <property type="match status" value="1"/>
</dbReference>
<feature type="domain" description="Calcineurin-like phosphoesterase" evidence="2">
    <location>
        <begin position="24"/>
        <end position="216"/>
    </location>
</feature>
<keyword evidence="5" id="KW-1185">Reference proteome</keyword>
<evidence type="ECO:0000313" key="4">
    <source>
        <dbReference type="EMBL" id="NOU61119.1"/>
    </source>
</evidence>
<keyword evidence="1" id="KW-0732">Signal</keyword>
<organism evidence="4 5">
    <name type="scientific">Marinifilum caeruleilacunae</name>
    <dbReference type="NCBI Taxonomy" id="2499076"/>
    <lineage>
        <taxon>Bacteria</taxon>
        <taxon>Pseudomonadati</taxon>
        <taxon>Bacteroidota</taxon>
        <taxon>Bacteroidia</taxon>
        <taxon>Marinilabiliales</taxon>
        <taxon>Marinifilaceae</taxon>
    </lineage>
</organism>
<name>A0ABX1WYH3_9BACT</name>
<dbReference type="InterPro" id="IPR006179">
    <property type="entry name" value="5_nucleotidase/apyrase"/>
</dbReference>
<dbReference type="Gene3D" id="3.90.780.10">
    <property type="entry name" value="5'-Nucleotidase, C-terminal domain"/>
    <property type="match status" value="1"/>
</dbReference>
<dbReference type="EMBL" id="RZNH01000028">
    <property type="protein sequence ID" value="NOU61119.1"/>
    <property type="molecule type" value="Genomic_DNA"/>
</dbReference>
<proteinExistence type="predicted"/>
<dbReference type="Pfam" id="PF00149">
    <property type="entry name" value="Metallophos"/>
    <property type="match status" value="1"/>
</dbReference>
<dbReference type="Proteomes" id="UP000732105">
    <property type="component" value="Unassembled WGS sequence"/>
</dbReference>
<sequence>MYRLQILFILLLLNVNLSAQKAEILYFTDAHRIFPVEDVEGGRGGVARLKSLVDHTKSENPNTLVIHGGDLCGGVLFGGMYKGFPMIEAFNEIPVDISNFGQHEFDFGVDHTLELLSKSKFQWMSTNLKNRDGGSFALVPRYLIKTMGGVRIAFIALTDAMNSTMKTNRVIQEDLLIAIAEVMEDVKEYDFLVALTQTDLHTNRKILEQFPDIDLILTEEQYEYESNVFYKGKRPIVATAGNMSSVGRISLEKSGRIGIEIVPLDSTIQSEKYLRDMEIYYKKDMDLKLSEKICDLEVPLDFKSGIAGESLAGNVISDAFRWYHESDIGLINGGGIRADVPAGNFTLKSARSLLPFGNKICQILIKGNELKALLKKNAPNTKGQLLHVSGLSYEYHESKDSIYINWKGKELQDDDLLSVSINNYFLNKLDVDFQLLVDEEDALAIEDFEVLRLYGEEKKSLHPKIQGRFKIVRE</sequence>
<protein>
    <submittedName>
        <fullName evidence="4">Bifunctional metallophosphatase/5'-nucleotidase</fullName>
    </submittedName>
</protein>
<dbReference type="SUPFAM" id="SSF56300">
    <property type="entry name" value="Metallo-dependent phosphatases"/>
    <property type="match status" value="1"/>
</dbReference>